<reference evidence="2 3" key="1">
    <citation type="submission" date="2024-01" db="EMBL/GenBank/DDBJ databases">
        <title>Genome assemblies of Stephania.</title>
        <authorList>
            <person name="Yang L."/>
        </authorList>
    </citation>
    <scope>NUCLEOTIDE SEQUENCE [LARGE SCALE GENOMIC DNA]</scope>
    <source>
        <strain evidence="2">JXDWG</strain>
        <tissue evidence="2">Leaf</tissue>
    </source>
</reference>
<protein>
    <submittedName>
        <fullName evidence="2">Uncharacterized protein</fullName>
    </submittedName>
</protein>
<evidence type="ECO:0000313" key="3">
    <source>
        <dbReference type="Proteomes" id="UP001419268"/>
    </source>
</evidence>
<dbReference type="AlphaFoldDB" id="A0AAP0KSR3"/>
<evidence type="ECO:0000256" key="1">
    <source>
        <dbReference type="SAM" id="MobiDB-lite"/>
    </source>
</evidence>
<accession>A0AAP0KSR3</accession>
<feature type="region of interest" description="Disordered" evidence="1">
    <location>
        <begin position="1"/>
        <end position="42"/>
    </location>
</feature>
<proteinExistence type="predicted"/>
<feature type="compositionally biased region" description="Polar residues" evidence="1">
    <location>
        <begin position="1"/>
        <end position="10"/>
    </location>
</feature>
<feature type="compositionally biased region" description="Low complexity" evidence="1">
    <location>
        <begin position="11"/>
        <end position="21"/>
    </location>
</feature>
<comment type="caution">
    <text evidence="2">The sequence shown here is derived from an EMBL/GenBank/DDBJ whole genome shotgun (WGS) entry which is preliminary data.</text>
</comment>
<feature type="compositionally biased region" description="Polar residues" evidence="1">
    <location>
        <begin position="29"/>
        <end position="41"/>
    </location>
</feature>
<sequence length="178" mass="19224">METNSNNGFLSSSTSHSYSGSKHGDFQGVSAQQSDSTCDSESTTKRGFVISNQQSLSVSTTHETDLGVSSVPSNGKDLAIVASKGKNGGSGHMVVGSTGESVQQLEFKVQSLEEDNRVMMKEMLAMVRERRELLREVSEMLQVMIMDQPSEKQITEEETLSAASIPGTKFVETLLSAH</sequence>
<organism evidence="2 3">
    <name type="scientific">Stephania cephalantha</name>
    <dbReference type="NCBI Taxonomy" id="152367"/>
    <lineage>
        <taxon>Eukaryota</taxon>
        <taxon>Viridiplantae</taxon>
        <taxon>Streptophyta</taxon>
        <taxon>Embryophyta</taxon>
        <taxon>Tracheophyta</taxon>
        <taxon>Spermatophyta</taxon>
        <taxon>Magnoliopsida</taxon>
        <taxon>Ranunculales</taxon>
        <taxon>Menispermaceae</taxon>
        <taxon>Menispermoideae</taxon>
        <taxon>Cissampelideae</taxon>
        <taxon>Stephania</taxon>
    </lineage>
</organism>
<name>A0AAP0KSR3_9MAGN</name>
<keyword evidence="3" id="KW-1185">Reference proteome</keyword>
<dbReference type="Proteomes" id="UP001419268">
    <property type="component" value="Unassembled WGS sequence"/>
</dbReference>
<evidence type="ECO:0000313" key="2">
    <source>
        <dbReference type="EMBL" id="KAK9157263.1"/>
    </source>
</evidence>
<dbReference type="EMBL" id="JBBNAG010000002">
    <property type="protein sequence ID" value="KAK9157263.1"/>
    <property type="molecule type" value="Genomic_DNA"/>
</dbReference>
<gene>
    <name evidence="2" type="ORF">Scep_003837</name>
</gene>